<comment type="caution">
    <text evidence="4">The sequence shown here is derived from an EMBL/GenBank/DDBJ whole genome shotgun (WGS) entry which is preliminary data.</text>
</comment>
<dbReference type="SUPFAM" id="SSF46785">
    <property type="entry name" value="Winged helix' DNA-binding domain"/>
    <property type="match status" value="1"/>
</dbReference>
<name>A0A0P9EMB2_9BACL</name>
<dbReference type="Pfam" id="PF00480">
    <property type="entry name" value="ROK"/>
    <property type="match status" value="1"/>
</dbReference>
<dbReference type="Gene3D" id="1.10.10.10">
    <property type="entry name" value="Winged helix-like DNA-binding domain superfamily/Winged helix DNA-binding domain"/>
    <property type="match status" value="1"/>
</dbReference>
<sequence length="382" mass="41446">MRRMNRANVFRKIFEADTISRVQISRDMGMNKATVSSIVDDLIQQQFVHETGYGESQGGRKPVLLQLNSTAGYVIGIDVQIAHMTTAVFSLKGEVVWLTRHPLYRAGELSTVESLVDKLEGQIRRAMGQVPRSPHGVLGVGIALPGMVNARTGYVYYLPNLEIFDWAMKDDLGARIKLPIFIDNDANCGALAEHIVSQTANLAFVNAGIGVGVGIIASGQLYHGQDGLAGEYGHTTISAMGLRCSCGSYGCWEEYASERGLLRILQDRGKELNTKIPDPEFIERCIGKANAGDESYLEGFAELGKNLGFGMANICNSINPARIMLGGSVAHAYPFIIESISQVLGQRAVAKNKSIKVEQADPESVVRGASRLVLQQVLFGAE</sequence>
<dbReference type="PANTHER" id="PTHR18964">
    <property type="entry name" value="ROK (REPRESSOR, ORF, KINASE) FAMILY"/>
    <property type="match status" value="1"/>
</dbReference>
<protein>
    <recommendedName>
        <fullName evidence="6">ROK family protein</fullName>
    </recommendedName>
</protein>
<dbReference type="PATRIC" id="fig|471514.4.peg.3750"/>
<dbReference type="AlphaFoldDB" id="A0A0P9EMB2"/>
<accession>A0A0P9EMB2</accession>
<evidence type="ECO:0008006" key="6">
    <source>
        <dbReference type="Google" id="ProtNLM"/>
    </source>
</evidence>
<evidence type="ECO:0000256" key="2">
    <source>
        <dbReference type="ARBA" id="ARBA00006479"/>
    </source>
</evidence>
<keyword evidence="3" id="KW-0119">Carbohydrate metabolism</keyword>
<proteinExistence type="inferred from homology"/>
<evidence type="ECO:0000256" key="3">
    <source>
        <dbReference type="ARBA" id="ARBA00022629"/>
    </source>
</evidence>
<dbReference type="InterPro" id="IPR036388">
    <property type="entry name" value="WH-like_DNA-bd_sf"/>
</dbReference>
<dbReference type="PANTHER" id="PTHR18964:SF149">
    <property type="entry name" value="BIFUNCTIONAL UDP-N-ACETYLGLUCOSAMINE 2-EPIMERASE_N-ACETYLMANNOSAMINE KINASE"/>
    <property type="match status" value="1"/>
</dbReference>
<dbReference type="InterPro" id="IPR043129">
    <property type="entry name" value="ATPase_NBD"/>
</dbReference>
<dbReference type="Proteomes" id="UP000050482">
    <property type="component" value="Unassembled WGS sequence"/>
</dbReference>
<dbReference type="InterPro" id="IPR000600">
    <property type="entry name" value="ROK"/>
</dbReference>
<dbReference type="GO" id="GO:0042732">
    <property type="term" value="P:D-xylose metabolic process"/>
    <property type="evidence" value="ECO:0007669"/>
    <property type="project" value="UniProtKB-KW"/>
</dbReference>
<dbReference type="SUPFAM" id="SSF53067">
    <property type="entry name" value="Actin-like ATPase domain"/>
    <property type="match status" value="1"/>
</dbReference>
<reference evidence="4 5" key="1">
    <citation type="submission" date="2015-09" db="EMBL/GenBank/DDBJ databases">
        <title>Draft genome sequence of Alicyclobacillus ferrooxydans DSM 22381.</title>
        <authorList>
            <person name="Hemp J."/>
        </authorList>
    </citation>
    <scope>NUCLEOTIDE SEQUENCE [LARGE SCALE GENOMIC DNA]</scope>
    <source>
        <strain evidence="4 5">TC-34</strain>
    </source>
</reference>
<dbReference type="InterPro" id="IPR036390">
    <property type="entry name" value="WH_DNA-bd_sf"/>
</dbReference>
<comment type="similarity">
    <text evidence="2">Belongs to the ROK (NagC/XylR) family.</text>
</comment>
<dbReference type="Gene3D" id="3.30.420.40">
    <property type="match status" value="2"/>
</dbReference>
<keyword evidence="5" id="KW-1185">Reference proteome</keyword>
<dbReference type="EMBL" id="LJCO01000033">
    <property type="protein sequence ID" value="KPV44494.1"/>
    <property type="molecule type" value="Genomic_DNA"/>
</dbReference>
<evidence type="ECO:0000256" key="1">
    <source>
        <dbReference type="ARBA" id="ARBA00002486"/>
    </source>
</evidence>
<keyword evidence="3" id="KW-0859">Xylose metabolism</keyword>
<organism evidence="4 5">
    <name type="scientific">Alicyclobacillus ferrooxydans</name>
    <dbReference type="NCBI Taxonomy" id="471514"/>
    <lineage>
        <taxon>Bacteria</taxon>
        <taxon>Bacillati</taxon>
        <taxon>Bacillota</taxon>
        <taxon>Bacilli</taxon>
        <taxon>Bacillales</taxon>
        <taxon>Alicyclobacillaceae</taxon>
        <taxon>Alicyclobacillus</taxon>
    </lineage>
</organism>
<comment type="function">
    <text evidence="1">Transcriptional repressor of xylose-utilizing enzymes.</text>
</comment>
<gene>
    <name evidence="4" type="ORF">AN477_07480</name>
</gene>
<dbReference type="STRING" id="471514.AN477_07480"/>
<evidence type="ECO:0000313" key="5">
    <source>
        <dbReference type="Proteomes" id="UP000050482"/>
    </source>
</evidence>
<evidence type="ECO:0000313" key="4">
    <source>
        <dbReference type="EMBL" id="KPV44494.1"/>
    </source>
</evidence>